<comment type="caution">
    <text evidence="3">The sequence shown here is derived from an EMBL/GenBank/DDBJ whole genome shotgun (WGS) entry which is preliminary data.</text>
</comment>
<dbReference type="EMBL" id="WWBZ02000040">
    <property type="protein sequence ID" value="KAF4305751.1"/>
    <property type="molecule type" value="Genomic_DNA"/>
</dbReference>
<feature type="compositionally biased region" description="Basic residues" evidence="1">
    <location>
        <begin position="354"/>
        <end position="363"/>
    </location>
</feature>
<dbReference type="Proteomes" id="UP000572817">
    <property type="component" value="Unassembled WGS sequence"/>
</dbReference>
<evidence type="ECO:0000313" key="5">
    <source>
        <dbReference type="Proteomes" id="UP000572817"/>
    </source>
</evidence>
<feature type="domain" description="T6SS Phospholipase effector Tle1-like catalytic" evidence="2">
    <location>
        <begin position="12"/>
        <end position="324"/>
    </location>
</feature>
<evidence type="ECO:0000313" key="3">
    <source>
        <dbReference type="EMBL" id="KAF4301126.1"/>
    </source>
</evidence>
<keyword evidence="5" id="KW-1185">Reference proteome</keyword>
<dbReference type="AlphaFoldDB" id="A0A8H4IH67"/>
<dbReference type="InterPro" id="IPR018712">
    <property type="entry name" value="Tle1-like_cat"/>
</dbReference>
<sequence length="548" mass="60512">MSGETHGLKRPKKLIVCCDGTWIDSDNGELVNNGTWLSPNWEVQDPSNVTRIGRAIPCEDSHFRPQIVFYQAGVGSGPSMVEKLVGGGTGAGLSENVREAYCFLANNYTHGDLIYLTGFSRGAFTARSIAALIGSVGLLGKHAMQHFYRVFQDFEHAGVEDCKVTLMNEIPDFHIKMPSTEDSALKRRDDYLDAYLAELKRHGLTREVEIQAIGVWDTVGALGVPTTALLQRLGLPAFLTNPFTCQHPYRFADTCIGPHIKHAFQALALDERRDSFSPAVWERPSKCSTTTLKQVWFPGVHSNVGGSYDDAGLADISLAWMMSELEKAGLEFDEEYLHAQWLDNGKEYPAKAHSTHHHKHRHDGRTLSFPSKQNQDRPHHANTGGMVRSLEELAGDSDYEPHWALTRLYNSATGITVLGGTKDRTPGAYHRTDYRTGKQTETPLHDTCEFVHASVRVRMQAKGKGYDGKGVYAAKALTANGWKVEDDAGGWKWVRGEGQVLKEDELGRFEVALLKEDTEMAELVLGGAGAVAVRVDSVVNGEDDDDVD</sequence>
<evidence type="ECO:0000313" key="4">
    <source>
        <dbReference type="EMBL" id="KAF4305751.1"/>
    </source>
</evidence>
<dbReference type="EMBL" id="WWBZ02000082">
    <property type="protein sequence ID" value="KAF4301126.1"/>
    <property type="molecule type" value="Genomic_DNA"/>
</dbReference>
<accession>A0A8H4IH67</accession>
<evidence type="ECO:0000256" key="1">
    <source>
        <dbReference type="SAM" id="MobiDB-lite"/>
    </source>
</evidence>
<dbReference type="Pfam" id="PF09994">
    <property type="entry name" value="T6SS_Tle1-like_cat"/>
    <property type="match status" value="1"/>
</dbReference>
<gene>
    <name evidence="4" type="ORF">GTA08_BOTSDO07164</name>
    <name evidence="3" type="ORF">GTA08_BOTSDO11359</name>
</gene>
<dbReference type="PANTHER" id="PTHR33840:SF1">
    <property type="entry name" value="TLE1 PHOSPHOLIPASE DOMAIN-CONTAINING PROTEIN"/>
    <property type="match status" value="1"/>
</dbReference>
<dbReference type="PANTHER" id="PTHR33840">
    <property type="match status" value="1"/>
</dbReference>
<proteinExistence type="predicted"/>
<protein>
    <recommendedName>
        <fullName evidence="2">T6SS Phospholipase effector Tle1-like catalytic domain-containing protein</fullName>
    </recommendedName>
</protein>
<dbReference type="OrthoDB" id="3057168at2759"/>
<reference evidence="3 5" key="1">
    <citation type="submission" date="2020-04" db="EMBL/GenBank/DDBJ databases">
        <title>Genome Assembly and Annotation of Botryosphaeria dothidea sdau 11-99, a Latent Pathogen of Apple Fruit Ring Rot in China.</title>
        <authorList>
            <person name="Yu C."/>
            <person name="Diao Y."/>
            <person name="Lu Q."/>
            <person name="Zhao J."/>
            <person name="Cui S."/>
            <person name="Peng C."/>
            <person name="He B."/>
            <person name="Liu H."/>
        </authorList>
    </citation>
    <scope>NUCLEOTIDE SEQUENCE [LARGE SCALE GENOMIC DNA]</scope>
    <source>
        <strain evidence="3">Sdau11-99</strain>
        <strain evidence="5">sdau11-99</strain>
    </source>
</reference>
<feature type="region of interest" description="Disordered" evidence="1">
    <location>
        <begin position="354"/>
        <end position="383"/>
    </location>
</feature>
<organism evidence="3 5">
    <name type="scientific">Botryosphaeria dothidea</name>
    <dbReference type="NCBI Taxonomy" id="55169"/>
    <lineage>
        <taxon>Eukaryota</taxon>
        <taxon>Fungi</taxon>
        <taxon>Dikarya</taxon>
        <taxon>Ascomycota</taxon>
        <taxon>Pezizomycotina</taxon>
        <taxon>Dothideomycetes</taxon>
        <taxon>Dothideomycetes incertae sedis</taxon>
        <taxon>Botryosphaeriales</taxon>
        <taxon>Botryosphaeriaceae</taxon>
        <taxon>Botryosphaeria</taxon>
    </lineage>
</organism>
<name>A0A8H4IH67_9PEZI</name>
<evidence type="ECO:0000259" key="2">
    <source>
        <dbReference type="Pfam" id="PF09994"/>
    </source>
</evidence>